<accession>A0A5P2CZS7</accession>
<evidence type="ECO:0000256" key="4">
    <source>
        <dbReference type="ARBA" id="ARBA00022825"/>
    </source>
</evidence>
<proteinExistence type="inferred from homology"/>
<evidence type="ECO:0000256" key="8">
    <source>
        <dbReference type="SAM" id="MobiDB-lite"/>
    </source>
</evidence>
<dbReference type="EMBL" id="CP029190">
    <property type="protein sequence ID" value="QES46631.1"/>
    <property type="molecule type" value="Genomic_DNA"/>
</dbReference>
<evidence type="ECO:0000256" key="7">
    <source>
        <dbReference type="RuleBase" id="RU003355"/>
    </source>
</evidence>
<dbReference type="PROSITE" id="PS00138">
    <property type="entry name" value="SUBTILASE_SER"/>
    <property type="match status" value="1"/>
</dbReference>
<feature type="domain" description="Peptidase S8/S53" evidence="9">
    <location>
        <begin position="262"/>
        <end position="529"/>
    </location>
</feature>
<name>A0A5P2CZS7_STRVZ</name>
<evidence type="ECO:0000256" key="3">
    <source>
        <dbReference type="ARBA" id="ARBA00022801"/>
    </source>
</evidence>
<evidence type="ECO:0000256" key="1">
    <source>
        <dbReference type="ARBA" id="ARBA00011073"/>
    </source>
</evidence>
<dbReference type="AlphaFoldDB" id="A0A5P2CZS7"/>
<dbReference type="InterPro" id="IPR036852">
    <property type="entry name" value="Peptidase_S8/S53_dom_sf"/>
</dbReference>
<feature type="active site" description="Charge relay system" evidence="5 6">
    <location>
        <position position="483"/>
    </location>
</feature>
<keyword evidence="4 6" id="KW-0720">Serine protease</keyword>
<dbReference type="PIRSF" id="PIRSF037854">
    <property type="entry name" value="Dihydropyridine_esterase"/>
    <property type="match status" value="1"/>
</dbReference>
<dbReference type="SUPFAM" id="SSF52743">
    <property type="entry name" value="Subtilisin-like"/>
    <property type="match status" value="1"/>
</dbReference>
<reference evidence="10 11" key="1">
    <citation type="submission" date="2018-05" db="EMBL/GenBank/DDBJ databases">
        <title>Streptomyces venezuelae.</title>
        <authorList>
            <person name="Kim W."/>
            <person name="Lee N."/>
            <person name="Cho B.-K."/>
        </authorList>
    </citation>
    <scope>NUCLEOTIDE SEQUENCE [LARGE SCALE GENOMIC DNA]</scope>
    <source>
        <strain evidence="10 11">ATCC 21782</strain>
    </source>
</reference>
<keyword evidence="3 6" id="KW-0378">Hydrolase</keyword>
<dbReference type="OrthoDB" id="9798386at2"/>
<feature type="region of interest" description="Disordered" evidence="8">
    <location>
        <begin position="58"/>
        <end position="80"/>
    </location>
</feature>
<dbReference type="InterPro" id="IPR017297">
    <property type="entry name" value="Peptidase_S8A_DPH-A"/>
</dbReference>
<gene>
    <name evidence="10" type="ORF">DEJ50_00965</name>
</gene>
<feature type="compositionally biased region" description="Low complexity" evidence="8">
    <location>
        <begin position="58"/>
        <end position="74"/>
    </location>
</feature>
<protein>
    <submittedName>
        <fullName evidence="10">Peptidase S8</fullName>
    </submittedName>
</protein>
<dbReference type="InterPro" id="IPR050131">
    <property type="entry name" value="Peptidase_S8_subtilisin-like"/>
</dbReference>
<dbReference type="PANTHER" id="PTHR43806">
    <property type="entry name" value="PEPTIDASE S8"/>
    <property type="match status" value="1"/>
</dbReference>
<dbReference type="PROSITE" id="PS51892">
    <property type="entry name" value="SUBTILASE"/>
    <property type="match status" value="1"/>
</dbReference>
<evidence type="ECO:0000259" key="9">
    <source>
        <dbReference type="Pfam" id="PF00082"/>
    </source>
</evidence>
<dbReference type="PANTHER" id="PTHR43806:SF65">
    <property type="entry name" value="SERINE PROTEASE APRX"/>
    <property type="match status" value="1"/>
</dbReference>
<feature type="active site" description="Charge relay system" evidence="5 6">
    <location>
        <position position="271"/>
    </location>
</feature>
<dbReference type="InterPro" id="IPR023827">
    <property type="entry name" value="Peptidase_S8_Asp-AS"/>
</dbReference>
<evidence type="ECO:0000256" key="2">
    <source>
        <dbReference type="ARBA" id="ARBA00022670"/>
    </source>
</evidence>
<dbReference type="GO" id="GO:0004252">
    <property type="term" value="F:serine-type endopeptidase activity"/>
    <property type="evidence" value="ECO:0007669"/>
    <property type="project" value="UniProtKB-UniRule"/>
</dbReference>
<feature type="active site" description="Charge relay system" evidence="5 6">
    <location>
        <position position="303"/>
    </location>
</feature>
<dbReference type="InterPro" id="IPR015500">
    <property type="entry name" value="Peptidase_S8_subtilisin-rel"/>
</dbReference>
<dbReference type="Gene3D" id="3.40.50.200">
    <property type="entry name" value="Peptidase S8/S53 domain"/>
    <property type="match status" value="1"/>
</dbReference>
<keyword evidence="2 6" id="KW-0645">Protease</keyword>
<sequence>MAVKQRVILGPRGAASDPRAIVRIPGGIDVRTPRKRRTGAAATAALAAIALAAGLTTPAAAAGPAPGPSGALPGHQPARQGSTQLTLITGDRVTVNAEGRPVGFVPAKGREKIPVSVRRDNARTSLVPLDAQRLIDTGRLDPRLFDLTELSRPEYRKARGDRLKLIVRYDGAAPAAKSALRSAGGLPAERSYPLLNAEAVTATPEKAATLWEALTDRQAGTARRATTTGIAGVWLDGIRTARLDKSTRQIGADRAWAAGYDGTGVKIAVLDTGIDSTHPDLTGQVLAAQDFVNSGSTADRYGHGTHVAAIAAGTGAKSGGAFKGVAPGAKLLNGKVLDDNGFGDDSGILAGIEWAVAQGAQVVNLSLGGPDWPEIDPIEAAVNKISADQGVLFAIAAGNDGRHGPGTIDSPGSADAALTVGAVNDTDALAEFSGTGPRLGDGAVKPDVTAPGVDITAASAPGSVLEARYGQKPAGYLTLSGTSMATPHAAGAAALLKQQYPQWTGAQLKAALVGSTKPGPYSPFQQGSGRIAVDNALGQSVIAEPLALTFAGGQWPHEDDAPETRKVTYRNLGTSPVTLNLSVTATGPDGKPAPAGFLTFAQPRLTVPAGGTATADLTLNTRLGGSVNGRYTGHALATTAGQTVRTAIVAEREVESYALTLRHTGRDGKPATSYYTSMNGLTGPAAGKQFENHENSGTGTLRLPKGRYLLDSRVLVNPEDVEAGLDWISQPRLDLTRNTTVTIDARTAKPVTVTVPAPTAVQESVAPGYELRTGDTTYGFGWWLNSYDRLRTRAQGPAPAAGTSLFQQWHTQWQAEDGGYHAPLGGPVNQLATGYTRHLKDADLATVIVTHGGSAPGKEGAVRAVGRLPGGGTESATFTWGTVPNGVKLRLSAADGTKWALSATQYAVHEDGTQTEEVTYAGDGERAYQGGLTHQERFGTAVVGPRVDTAAGLGLYREGDRIRGTLPLLADGAGHNGANLLAQGKTVLYRNGIAAGTRNTELRDAEPFAVPPGEASYKLVASSTQPASVTRTSSKVTATWWFRSATTPAGTPAALPASVVRFTPDIRAEGTVNGGYPLRVPVTVQGPAAGAGLKSLTVAVSYDDGYTWKALPVQDGAVTVQGPAAGGHVSLRGTVVDTAGNKSEVTVLRAYLTD</sequence>
<evidence type="ECO:0000313" key="11">
    <source>
        <dbReference type="Proteomes" id="UP000325211"/>
    </source>
</evidence>
<evidence type="ECO:0000256" key="6">
    <source>
        <dbReference type="PROSITE-ProRule" id="PRU01240"/>
    </source>
</evidence>
<evidence type="ECO:0000256" key="5">
    <source>
        <dbReference type="PIRSR" id="PIRSR615500-1"/>
    </source>
</evidence>
<dbReference type="InterPro" id="IPR000209">
    <property type="entry name" value="Peptidase_S8/S53_dom"/>
</dbReference>
<evidence type="ECO:0000313" key="10">
    <source>
        <dbReference type="EMBL" id="QES46631.1"/>
    </source>
</evidence>
<comment type="similarity">
    <text evidence="1 6 7">Belongs to the peptidase S8 family.</text>
</comment>
<dbReference type="Proteomes" id="UP000325211">
    <property type="component" value="Chromosome"/>
</dbReference>
<dbReference type="PRINTS" id="PR00723">
    <property type="entry name" value="SUBTILISIN"/>
</dbReference>
<dbReference type="InterPro" id="IPR023828">
    <property type="entry name" value="Peptidase_S8_Ser-AS"/>
</dbReference>
<organism evidence="10 11">
    <name type="scientific">Streptomyces venezuelae</name>
    <dbReference type="NCBI Taxonomy" id="54571"/>
    <lineage>
        <taxon>Bacteria</taxon>
        <taxon>Bacillati</taxon>
        <taxon>Actinomycetota</taxon>
        <taxon>Actinomycetes</taxon>
        <taxon>Kitasatosporales</taxon>
        <taxon>Streptomycetaceae</taxon>
        <taxon>Streptomyces</taxon>
    </lineage>
</organism>
<dbReference type="Pfam" id="PF00082">
    <property type="entry name" value="Peptidase_S8"/>
    <property type="match status" value="1"/>
</dbReference>
<dbReference type="PROSITE" id="PS00136">
    <property type="entry name" value="SUBTILASE_ASP"/>
    <property type="match status" value="1"/>
</dbReference>
<dbReference type="GO" id="GO:0006508">
    <property type="term" value="P:proteolysis"/>
    <property type="evidence" value="ECO:0007669"/>
    <property type="project" value="UniProtKB-KW"/>
</dbReference>